<organism evidence="2">
    <name type="scientific">gut metagenome</name>
    <dbReference type="NCBI Taxonomy" id="749906"/>
    <lineage>
        <taxon>unclassified sequences</taxon>
        <taxon>metagenomes</taxon>
        <taxon>organismal metagenomes</taxon>
    </lineage>
</organism>
<dbReference type="EMBL" id="AMCI01004170">
    <property type="protein sequence ID" value="EJW98646.1"/>
    <property type="molecule type" value="Genomic_DNA"/>
</dbReference>
<evidence type="ECO:0000256" key="1">
    <source>
        <dbReference type="SAM" id="MobiDB-lite"/>
    </source>
</evidence>
<name>J9FUK4_9ZZZZ</name>
<comment type="caution">
    <text evidence="2">The sequence shown here is derived from an EMBL/GenBank/DDBJ whole genome shotgun (WGS) entry which is preliminary data.</text>
</comment>
<dbReference type="AlphaFoldDB" id="J9FUK4"/>
<accession>J9FUK4</accession>
<evidence type="ECO:0000313" key="2">
    <source>
        <dbReference type="EMBL" id="EJW98646.1"/>
    </source>
</evidence>
<proteinExistence type="predicted"/>
<feature type="region of interest" description="Disordered" evidence="1">
    <location>
        <begin position="1"/>
        <end position="21"/>
    </location>
</feature>
<protein>
    <submittedName>
        <fullName evidence="2">Uncharacterized protein</fullName>
    </submittedName>
</protein>
<sequence length="126" mass="14489">MRWPNRIFPKKVPPASSKASAMMNKPHPSSHIFYCKNATFHVSLHYFNYQHFAVKPILDALLASDSYTPPFFNPAPSQPKRKRNKTPLVVSLSQLPYLALCERVAVKSRQNTDWFHRLHTSSSEHA</sequence>
<reference evidence="2" key="1">
    <citation type="journal article" date="2012" name="PLoS ONE">
        <title>Gene sets for utilization of primary and secondary nutrition supplies in the distal gut of endangered iberian lynx.</title>
        <authorList>
            <person name="Alcaide M."/>
            <person name="Messina E."/>
            <person name="Richter M."/>
            <person name="Bargiela R."/>
            <person name="Peplies J."/>
            <person name="Huws S.A."/>
            <person name="Newbold C.J."/>
            <person name="Golyshin P.N."/>
            <person name="Simon M.A."/>
            <person name="Lopez G."/>
            <person name="Yakimov M.M."/>
            <person name="Ferrer M."/>
        </authorList>
    </citation>
    <scope>NUCLEOTIDE SEQUENCE</scope>
</reference>
<gene>
    <name evidence="2" type="ORF">EVA_13250</name>
</gene>